<dbReference type="FunFam" id="3.40.50.2000:FF:000060">
    <property type="entry name" value="Glycosyltransferase"/>
    <property type="match status" value="1"/>
</dbReference>
<dbReference type="Gene3D" id="3.40.50.2000">
    <property type="entry name" value="Glycogen Phosphorylase B"/>
    <property type="match status" value="2"/>
</dbReference>
<sequence length="994" mass="110928">MEARDTSMSVLMLPWLAHGHISPFLELAKKLTKRNFHIYFCSTPVNLRPIKEKLPEKYSLSIQLVELHLPSLPELSPHCHTTNGLQPHLMPTLKNAFDMASPNFAAILKSLSPDLLVYDFLQHWAPSLAHSQNIPAVEFLPTNATMTSFVMHLMKHPGVEFPFPEIYLRDYEVSNFTNLLESSANDVKDKDRALECFEKSSEIILIKSFREIEGKYIDYLSALTGKKIVPVGPLVEEPVQAYEKTEAIEWLNEKEPSSTVFVSFGSEYFLSKEEIEEVAYGLQFSMVSFIWVVRFPVGAKVGLEMALPKGFLERVGDRGMVVDGWAPQTKILQHPSIGGFVSHCGWSSVMESMKFGVPIIAMPMHLDQPLNARLVEGVGVGVEVKRDLDGRLQRDEVAKVIREVVVEKSGEGVRRRAKELMEKIRKKGEEEIDEVVQELIRRWVAFQSWRLQSFFFLSQGSVTPQKPAQESICITGFELLPLISVAPFLDLAGTNSFSVSLSAVKYLKILSSLVVVLGILSGHTAVNVGKSKVVVFGGLVDKKFLSDIMVYDIENRLWFQPECTGSGSEDQVGPSPRAFHVAAAIDCHMFIFGGRFGSKRFGDFWVLDTGNIWQWSELTSFGDLPSPRDFAAASAIGNRKIVMYGGWDGKRWLSDVYVLDTISLEWVELSVSGSLPPPRCGHTATMLEKRLLVYGGRGGGGPIMGDLWALKGLIEEDVNGGVACLMPEKILGKTRNRKENAIDLEENETPGWTQLKLPGQAPSPRCGHTVTSGGHYLLLFGGHGTGGWLSRYDVYHNDCIILDRVSAQWKRLPTGNEPPPARAYHSMTCIGLRYLLFGGFDGKSTFGDLWWLVPEEDPIAKRFSVPPPKDLPEDKDVAIVNNRIQSALEGSQREESAVSELQRRLEISVSLSSSGLPIADELEDKEFLELASSFIGEGVSSNLQAIEALRDHWRKAIPRSIPLKELGPLLRDYQRLIAHRQLQEEGVEAVERKK</sequence>
<organism evidence="4 5">
    <name type="scientific">Morella rubra</name>
    <name type="common">Chinese bayberry</name>
    <dbReference type="NCBI Taxonomy" id="262757"/>
    <lineage>
        <taxon>Eukaryota</taxon>
        <taxon>Viridiplantae</taxon>
        <taxon>Streptophyta</taxon>
        <taxon>Embryophyta</taxon>
        <taxon>Tracheophyta</taxon>
        <taxon>Spermatophyta</taxon>
        <taxon>Magnoliopsida</taxon>
        <taxon>eudicotyledons</taxon>
        <taxon>Gunneridae</taxon>
        <taxon>Pentapetalae</taxon>
        <taxon>rosids</taxon>
        <taxon>fabids</taxon>
        <taxon>Fagales</taxon>
        <taxon>Myricaceae</taxon>
        <taxon>Morella</taxon>
    </lineage>
</organism>
<accession>A0A6A1WRK0</accession>
<keyword evidence="5" id="KW-1185">Reference proteome</keyword>
<comment type="caution">
    <text evidence="4">The sequence shown here is derived from an EMBL/GenBank/DDBJ whole genome shotgun (WGS) entry which is preliminary data.</text>
</comment>
<evidence type="ECO:0000256" key="1">
    <source>
        <dbReference type="ARBA" id="ARBA00009995"/>
    </source>
</evidence>
<comment type="similarity">
    <text evidence="1">Belongs to the UDP-glycosyltransferase family.</text>
</comment>
<dbReference type="GO" id="GO:0008194">
    <property type="term" value="F:UDP-glycosyltransferase activity"/>
    <property type="evidence" value="ECO:0007669"/>
    <property type="project" value="InterPro"/>
</dbReference>
<dbReference type="Gene3D" id="2.120.10.80">
    <property type="entry name" value="Kelch-type beta propeller"/>
    <property type="match status" value="2"/>
</dbReference>
<dbReference type="FunFam" id="3.40.50.2000:FF:000326">
    <property type="entry name" value="Glycosyltransferase"/>
    <property type="match status" value="1"/>
</dbReference>
<dbReference type="InterPro" id="IPR002213">
    <property type="entry name" value="UDP_glucos_trans"/>
</dbReference>
<evidence type="ECO:0000259" key="3">
    <source>
        <dbReference type="Pfam" id="PF26168"/>
    </source>
</evidence>
<evidence type="ECO:0000313" key="5">
    <source>
        <dbReference type="Proteomes" id="UP000516437"/>
    </source>
</evidence>
<reference evidence="4 5" key="1">
    <citation type="journal article" date="2019" name="Plant Biotechnol. J.">
        <title>The red bayberry genome and genetic basis of sex determination.</title>
        <authorList>
            <person name="Jia H.M."/>
            <person name="Jia H.J."/>
            <person name="Cai Q.L."/>
            <person name="Wang Y."/>
            <person name="Zhao H.B."/>
            <person name="Yang W.F."/>
            <person name="Wang G.Y."/>
            <person name="Li Y.H."/>
            <person name="Zhan D.L."/>
            <person name="Shen Y.T."/>
            <person name="Niu Q.F."/>
            <person name="Chang L."/>
            <person name="Qiu J."/>
            <person name="Zhao L."/>
            <person name="Xie H.B."/>
            <person name="Fu W.Y."/>
            <person name="Jin J."/>
            <person name="Li X.W."/>
            <person name="Jiao Y."/>
            <person name="Zhou C.C."/>
            <person name="Tu T."/>
            <person name="Chai C.Y."/>
            <person name="Gao J.L."/>
            <person name="Fan L.J."/>
            <person name="van de Weg E."/>
            <person name="Wang J.Y."/>
            <person name="Gao Z.S."/>
        </authorList>
    </citation>
    <scope>NUCLEOTIDE SEQUENCE [LARGE SCALE GENOMIC DNA]</scope>
    <source>
        <tissue evidence="4">Leaves</tissue>
    </source>
</reference>
<dbReference type="GO" id="GO:1901137">
    <property type="term" value="P:carbohydrate derivative biosynthetic process"/>
    <property type="evidence" value="ECO:0007669"/>
    <property type="project" value="UniProtKB-ARBA"/>
</dbReference>
<dbReference type="SMART" id="SM00612">
    <property type="entry name" value="Kelch"/>
    <property type="match status" value="2"/>
</dbReference>
<dbReference type="SUPFAM" id="SSF53756">
    <property type="entry name" value="UDP-Glycosyltransferase/glycogen phosphorylase"/>
    <property type="match status" value="1"/>
</dbReference>
<dbReference type="SUPFAM" id="SSF117281">
    <property type="entry name" value="Kelch motif"/>
    <property type="match status" value="1"/>
</dbReference>
<dbReference type="Proteomes" id="UP000516437">
    <property type="component" value="Chromosome 1"/>
</dbReference>
<keyword evidence="2 4" id="KW-0808">Transferase</keyword>
<dbReference type="Pfam" id="PF26168">
    <property type="entry name" value="Glyco_transf_N"/>
    <property type="match status" value="1"/>
</dbReference>
<dbReference type="InterPro" id="IPR006652">
    <property type="entry name" value="Kelch_1"/>
</dbReference>
<dbReference type="InterPro" id="IPR058980">
    <property type="entry name" value="Glyco_transf_N"/>
</dbReference>
<protein>
    <submittedName>
        <fullName evidence="4">Cyanidin-3-O-glucoside 2-O-glucuronosyltransferase</fullName>
    </submittedName>
</protein>
<dbReference type="OrthoDB" id="10251809at2759"/>
<feature type="domain" description="Glycosyltransferase N-terminal" evidence="3">
    <location>
        <begin position="7"/>
        <end position="234"/>
    </location>
</feature>
<evidence type="ECO:0000256" key="2">
    <source>
        <dbReference type="ARBA" id="ARBA00022679"/>
    </source>
</evidence>
<dbReference type="InterPro" id="IPR035595">
    <property type="entry name" value="UDP_glycos_trans_CS"/>
</dbReference>
<dbReference type="EMBL" id="RXIC02000019">
    <property type="protein sequence ID" value="KAB1225400.1"/>
    <property type="molecule type" value="Genomic_DNA"/>
</dbReference>
<dbReference type="CDD" id="cd03784">
    <property type="entry name" value="GT1_Gtf-like"/>
    <property type="match status" value="1"/>
</dbReference>
<dbReference type="PANTHER" id="PTHR48044">
    <property type="entry name" value="GLYCOSYLTRANSFERASE"/>
    <property type="match status" value="1"/>
</dbReference>
<dbReference type="Pfam" id="PF00201">
    <property type="entry name" value="UDPGT"/>
    <property type="match status" value="1"/>
</dbReference>
<proteinExistence type="inferred from homology"/>
<evidence type="ECO:0000313" key="4">
    <source>
        <dbReference type="EMBL" id="KAB1225400.1"/>
    </source>
</evidence>
<dbReference type="PROSITE" id="PS00375">
    <property type="entry name" value="UDPGT"/>
    <property type="match status" value="1"/>
</dbReference>
<dbReference type="Pfam" id="PF24681">
    <property type="entry name" value="Kelch_KLHDC2_KLHL20_DRC7"/>
    <property type="match status" value="2"/>
</dbReference>
<dbReference type="AlphaFoldDB" id="A0A6A1WRK0"/>
<dbReference type="PANTHER" id="PTHR48044:SF29">
    <property type="entry name" value="GLYCOSYLTRANSFERASE"/>
    <property type="match status" value="1"/>
</dbReference>
<name>A0A6A1WRK0_9ROSI</name>
<dbReference type="InterPro" id="IPR015915">
    <property type="entry name" value="Kelch-typ_b-propeller"/>
</dbReference>
<gene>
    <name evidence="4" type="ORF">CJ030_MR1G015660</name>
</gene>